<comment type="caution">
    <text evidence="2">The sequence shown here is derived from an EMBL/GenBank/DDBJ whole genome shotgun (WGS) entry which is preliminary data.</text>
</comment>
<dbReference type="PANTHER" id="PTHR45458">
    <property type="entry name" value="SHORT-CHAIN DEHYDROGENASE/REDUCTASE SDR"/>
    <property type="match status" value="1"/>
</dbReference>
<gene>
    <name evidence="2" type="ORF">CVIRNUC_009691</name>
</gene>
<dbReference type="AlphaFoldDB" id="A0AAV1IKN2"/>
<evidence type="ECO:0000313" key="3">
    <source>
        <dbReference type="Proteomes" id="UP001314263"/>
    </source>
</evidence>
<accession>A0AAV1IKN2</accession>
<proteinExistence type="inferred from homology"/>
<dbReference type="Proteomes" id="UP001314263">
    <property type="component" value="Unassembled WGS sequence"/>
</dbReference>
<dbReference type="PRINTS" id="PR00080">
    <property type="entry name" value="SDRFAMILY"/>
</dbReference>
<dbReference type="PRINTS" id="PR00081">
    <property type="entry name" value="GDHRDH"/>
</dbReference>
<dbReference type="SUPFAM" id="SSF51735">
    <property type="entry name" value="NAD(P)-binding Rossmann-fold domains"/>
    <property type="match status" value="1"/>
</dbReference>
<sequence>MATYVVTGASRGIGLELVKQLLARGDVVVAAVRDPSKASNLNALNAANLHVIKLDVEKPETIKEAAATLEKQFSSIDCLINNAGVLGSLAKTSKADASDIAWVHKVNVLGPLAVTQALLPLIKKGKKKLIANISSTLGSIGDKEQYMENDDARRGNAFAVGGLAYKMSKAALNMQTMSLAAELKDDGITVICYCPGWVITDMGNSGSEAFDGKAAPTLSAEDSIKCQLKLIDSADLSKSGKYFAHTGEPLPW</sequence>
<dbReference type="Pfam" id="PF00106">
    <property type="entry name" value="adh_short"/>
    <property type="match status" value="2"/>
</dbReference>
<dbReference type="EMBL" id="CAUYUE010000014">
    <property type="protein sequence ID" value="CAK0786478.1"/>
    <property type="molecule type" value="Genomic_DNA"/>
</dbReference>
<dbReference type="Gene3D" id="3.40.50.720">
    <property type="entry name" value="NAD(P)-binding Rossmann-like Domain"/>
    <property type="match status" value="1"/>
</dbReference>
<name>A0AAV1IKN2_9CHLO</name>
<dbReference type="InterPro" id="IPR052184">
    <property type="entry name" value="SDR_enzymes"/>
</dbReference>
<dbReference type="PANTHER" id="PTHR45458:SF1">
    <property type="entry name" value="SHORT CHAIN DEHYDROGENASE"/>
    <property type="match status" value="1"/>
</dbReference>
<organism evidence="2 3">
    <name type="scientific">Coccomyxa viridis</name>
    <dbReference type="NCBI Taxonomy" id="1274662"/>
    <lineage>
        <taxon>Eukaryota</taxon>
        <taxon>Viridiplantae</taxon>
        <taxon>Chlorophyta</taxon>
        <taxon>core chlorophytes</taxon>
        <taxon>Trebouxiophyceae</taxon>
        <taxon>Trebouxiophyceae incertae sedis</taxon>
        <taxon>Coccomyxaceae</taxon>
        <taxon>Coccomyxa</taxon>
    </lineage>
</organism>
<evidence type="ECO:0000313" key="2">
    <source>
        <dbReference type="EMBL" id="CAK0786478.1"/>
    </source>
</evidence>
<dbReference type="GO" id="GO:0016616">
    <property type="term" value="F:oxidoreductase activity, acting on the CH-OH group of donors, NAD or NADP as acceptor"/>
    <property type="evidence" value="ECO:0007669"/>
    <property type="project" value="TreeGrafter"/>
</dbReference>
<reference evidence="2 3" key="1">
    <citation type="submission" date="2023-10" db="EMBL/GenBank/DDBJ databases">
        <authorList>
            <person name="Maclean D."/>
            <person name="Macfadyen A."/>
        </authorList>
    </citation>
    <scope>NUCLEOTIDE SEQUENCE [LARGE SCALE GENOMIC DNA]</scope>
</reference>
<evidence type="ECO:0008006" key="4">
    <source>
        <dbReference type="Google" id="ProtNLM"/>
    </source>
</evidence>
<keyword evidence="3" id="KW-1185">Reference proteome</keyword>
<dbReference type="InterPro" id="IPR002347">
    <property type="entry name" value="SDR_fam"/>
</dbReference>
<dbReference type="CDD" id="cd05325">
    <property type="entry name" value="carb_red_sniffer_like_SDR_c"/>
    <property type="match status" value="1"/>
</dbReference>
<protein>
    <recommendedName>
        <fullName evidence="4">NAD(P)-binding protein</fullName>
    </recommendedName>
</protein>
<comment type="similarity">
    <text evidence="1">Belongs to the short-chain dehydrogenases/reductases (SDR) family.</text>
</comment>
<evidence type="ECO:0000256" key="1">
    <source>
        <dbReference type="RuleBase" id="RU000363"/>
    </source>
</evidence>
<dbReference type="InterPro" id="IPR036291">
    <property type="entry name" value="NAD(P)-bd_dom_sf"/>
</dbReference>